<keyword evidence="2" id="KW-1185">Reference proteome</keyword>
<dbReference type="AlphaFoldDB" id="A0AAV4H5I4"/>
<accession>A0AAV4H5I4</accession>
<dbReference type="EMBL" id="BMAT01001749">
    <property type="protein sequence ID" value="GFR91880.1"/>
    <property type="molecule type" value="Genomic_DNA"/>
</dbReference>
<name>A0AAV4H5I4_9GAST</name>
<reference evidence="1 2" key="1">
    <citation type="journal article" date="2021" name="Elife">
        <title>Chloroplast acquisition without the gene transfer in kleptoplastic sea slugs, Plakobranchus ocellatus.</title>
        <authorList>
            <person name="Maeda T."/>
            <person name="Takahashi S."/>
            <person name="Yoshida T."/>
            <person name="Shimamura S."/>
            <person name="Takaki Y."/>
            <person name="Nagai Y."/>
            <person name="Toyoda A."/>
            <person name="Suzuki Y."/>
            <person name="Arimoto A."/>
            <person name="Ishii H."/>
            <person name="Satoh N."/>
            <person name="Nishiyama T."/>
            <person name="Hasebe M."/>
            <person name="Maruyama T."/>
            <person name="Minagawa J."/>
            <person name="Obokata J."/>
            <person name="Shigenobu S."/>
        </authorList>
    </citation>
    <scope>NUCLEOTIDE SEQUENCE [LARGE SCALE GENOMIC DNA]</scope>
</reference>
<organism evidence="1 2">
    <name type="scientific">Elysia marginata</name>
    <dbReference type="NCBI Taxonomy" id="1093978"/>
    <lineage>
        <taxon>Eukaryota</taxon>
        <taxon>Metazoa</taxon>
        <taxon>Spiralia</taxon>
        <taxon>Lophotrochozoa</taxon>
        <taxon>Mollusca</taxon>
        <taxon>Gastropoda</taxon>
        <taxon>Heterobranchia</taxon>
        <taxon>Euthyneura</taxon>
        <taxon>Panpulmonata</taxon>
        <taxon>Sacoglossa</taxon>
        <taxon>Placobranchoidea</taxon>
        <taxon>Plakobranchidae</taxon>
        <taxon>Elysia</taxon>
    </lineage>
</organism>
<protein>
    <submittedName>
        <fullName evidence="1">Uncharacterized protein</fullName>
    </submittedName>
</protein>
<sequence>MAVFQDGYKEDTGVRNVVLQETSQGPMENGKDGDVGERLLQELAYKAETWVCWTDHERQLGTLATAILRGENRRDKEGEEGIGWTM</sequence>
<gene>
    <name evidence="1" type="ORF">ElyMa_000854800</name>
</gene>
<evidence type="ECO:0000313" key="1">
    <source>
        <dbReference type="EMBL" id="GFR91880.1"/>
    </source>
</evidence>
<evidence type="ECO:0000313" key="2">
    <source>
        <dbReference type="Proteomes" id="UP000762676"/>
    </source>
</evidence>
<comment type="caution">
    <text evidence="1">The sequence shown here is derived from an EMBL/GenBank/DDBJ whole genome shotgun (WGS) entry which is preliminary data.</text>
</comment>
<proteinExistence type="predicted"/>
<dbReference type="Proteomes" id="UP000762676">
    <property type="component" value="Unassembled WGS sequence"/>
</dbReference>